<feature type="transmembrane region" description="Helical" evidence="1">
    <location>
        <begin position="61"/>
        <end position="79"/>
    </location>
</feature>
<keyword evidence="1" id="KW-0812">Transmembrane</keyword>
<dbReference type="AlphaFoldDB" id="A0A1H1WPI0"/>
<accession>A0A1H1WPI0</accession>
<dbReference type="EMBL" id="LT629742">
    <property type="protein sequence ID" value="SDS98266.1"/>
    <property type="molecule type" value="Genomic_DNA"/>
</dbReference>
<protein>
    <submittedName>
        <fullName evidence="2">Uncharacterized protein</fullName>
    </submittedName>
</protein>
<feature type="transmembrane region" description="Helical" evidence="1">
    <location>
        <begin position="130"/>
        <end position="151"/>
    </location>
</feature>
<organism evidence="2 3">
    <name type="scientific">Microterricola viridarii</name>
    <dbReference type="NCBI Taxonomy" id="412690"/>
    <lineage>
        <taxon>Bacteria</taxon>
        <taxon>Bacillati</taxon>
        <taxon>Actinomycetota</taxon>
        <taxon>Actinomycetes</taxon>
        <taxon>Micrococcales</taxon>
        <taxon>Microbacteriaceae</taxon>
        <taxon>Microterricola</taxon>
    </lineage>
</organism>
<keyword evidence="1" id="KW-0472">Membrane</keyword>
<keyword evidence="1" id="KW-1133">Transmembrane helix</keyword>
<evidence type="ECO:0000313" key="3">
    <source>
        <dbReference type="Proteomes" id="UP000181956"/>
    </source>
</evidence>
<dbReference type="Proteomes" id="UP000181956">
    <property type="component" value="Chromosome I"/>
</dbReference>
<name>A0A1H1WPI0_9MICO</name>
<feature type="transmembrane region" description="Helical" evidence="1">
    <location>
        <begin position="12"/>
        <end position="30"/>
    </location>
</feature>
<sequence>MVTVDLAQSMLWFWVAYIVVTTVGIGHTVFNWKALGMTDEGVTVTSVYDISSYRATLPWHPLYNILLFPPAALAYFAIVRPDDVWAHAWVMAVTWAVVAIVVDVIGWVLIRHPWSMTWHGMYVAYQPWLSLIYAAIFAAPLIAAVLIAALLA</sequence>
<evidence type="ECO:0000313" key="2">
    <source>
        <dbReference type="EMBL" id="SDS98266.1"/>
    </source>
</evidence>
<proteinExistence type="predicted"/>
<keyword evidence="3" id="KW-1185">Reference proteome</keyword>
<reference evidence="3" key="1">
    <citation type="submission" date="2016-10" db="EMBL/GenBank/DDBJ databases">
        <authorList>
            <person name="Varghese N."/>
            <person name="Submissions S."/>
        </authorList>
    </citation>
    <scope>NUCLEOTIDE SEQUENCE [LARGE SCALE GENOMIC DNA]</scope>
    <source>
        <strain evidence="3">DSM 21772</strain>
    </source>
</reference>
<feature type="transmembrane region" description="Helical" evidence="1">
    <location>
        <begin position="86"/>
        <end position="110"/>
    </location>
</feature>
<gene>
    <name evidence="2" type="ORF">SAMN04489834_2571</name>
</gene>
<evidence type="ECO:0000256" key="1">
    <source>
        <dbReference type="SAM" id="Phobius"/>
    </source>
</evidence>